<dbReference type="AlphaFoldDB" id="A0A1M4VUG7"/>
<accession>A0A1M4VUG7</accession>
<gene>
    <name evidence="7" type="ORF">SAMN02745133_01003</name>
</gene>
<keyword evidence="5" id="KW-0560">Oxidoreductase</keyword>
<evidence type="ECO:0000256" key="3">
    <source>
        <dbReference type="ARBA" id="ARBA00022630"/>
    </source>
</evidence>
<comment type="cofactor">
    <cofactor evidence="1">
        <name>FAD</name>
        <dbReference type="ChEBI" id="CHEBI:57692"/>
    </cofactor>
</comment>
<protein>
    <submittedName>
        <fullName evidence="7">Electron transfer flavoprotein-quinone oxidoreductase</fullName>
    </submittedName>
</protein>
<dbReference type="PRINTS" id="PR00420">
    <property type="entry name" value="RNGMNOXGNASE"/>
</dbReference>
<keyword evidence="4" id="KW-0274">FAD</keyword>
<dbReference type="InterPro" id="IPR036188">
    <property type="entry name" value="FAD/NAD-bd_sf"/>
</dbReference>
<dbReference type="STRING" id="1121429.SAMN02745133_01003"/>
<sequence>MPEKFDVIVVGAGVAGLAAAYKLAKEGLSVIVIERGDYPGAKNVMGGVLYRAMMEEIIPEFWKEAPLQRPVVEQRFWLMDEESVVTTGYKGQQWAREPYNCFTVFRGQFDQWFARKCTEAGAVIINETVVESCIVENERVVGVRTNRPDGDLYANVVVLADGVNSLLSKQLGFHDEWKPQQVALAVMEELKLPSEVIEERFNLEPGMGATIEIFGSGTLGLVGTAFIYTNKEHISIGVGALLSQIRQMKVRPYDLLENLKNHPMVRPLIRQGEPVEYYAHLIPEGGYNAIPRLVGNGVVVVGDAAQLVNGIHREGSNLAMTSGRLAAEAIIRAHRMGEFNERSLSHYEEQLRNSFVIEDLKKYKNTSHLFEVNPQYFNKYIPATNMALHEMLTVDGVSKKDKQKLILQRLLNGSSLYSLGKDLYQAWRAVK</sequence>
<dbReference type="Gene3D" id="3.50.50.60">
    <property type="entry name" value="FAD/NAD(P)-binding domain"/>
    <property type="match status" value="1"/>
</dbReference>
<dbReference type="SUPFAM" id="SSF51905">
    <property type="entry name" value="FAD/NAD(P)-binding domain"/>
    <property type="match status" value="1"/>
</dbReference>
<evidence type="ECO:0000256" key="1">
    <source>
        <dbReference type="ARBA" id="ARBA00001974"/>
    </source>
</evidence>
<dbReference type="GO" id="GO:0016491">
    <property type="term" value="F:oxidoreductase activity"/>
    <property type="evidence" value="ECO:0007669"/>
    <property type="project" value="UniProtKB-KW"/>
</dbReference>
<dbReference type="InterPro" id="IPR059103">
    <property type="entry name" value="FixC-like_C"/>
</dbReference>
<dbReference type="Proteomes" id="UP000184148">
    <property type="component" value="Unassembled WGS sequence"/>
</dbReference>
<reference evidence="8" key="1">
    <citation type="submission" date="2016-11" db="EMBL/GenBank/DDBJ databases">
        <authorList>
            <person name="Varghese N."/>
            <person name="Submissions S."/>
        </authorList>
    </citation>
    <scope>NUCLEOTIDE SEQUENCE [LARGE SCALE GENOMIC DNA]</scope>
    <source>
        <strain evidence="8">DSM 12395</strain>
    </source>
</reference>
<proteinExistence type="inferred from homology"/>
<dbReference type="Pfam" id="PF12831">
    <property type="entry name" value="FAD_oxidored"/>
    <property type="match status" value="1"/>
</dbReference>
<evidence type="ECO:0000313" key="7">
    <source>
        <dbReference type="EMBL" id="SHE72636.1"/>
    </source>
</evidence>
<organism evidence="7 8">
    <name type="scientific">Desulforamulus putei DSM 12395</name>
    <dbReference type="NCBI Taxonomy" id="1121429"/>
    <lineage>
        <taxon>Bacteria</taxon>
        <taxon>Bacillati</taxon>
        <taxon>Bacillota</taxon>
        <taxon>Clostridia</taxon>
        <taxon>Eubacteriales</taxon>
        <taxon>Peptococcaceae</taxon>
        <taxon>Desulforamulus</taxon>
    </lineage>
</organism>
<dbReference type="EMBL" id="FQUY01000005">
    <property type="protein sequence ID" value="SHE72636.1"/>
    <property type="molecule type" value="Genomic_DNA"/>
</dbReference>
<evidence type="ECO:0000313" key="8">
    <source>
        <dbReference type="Proteomes" id="UP000184148"/>
    </source>
</evidence>
<dbReference type="InterPro" id="IPR039651">
    <property type="entry name" value="FixC-like"/>
</dbReference>
<keyword evidence="3" id="KW-0285">Flavoprotein</keyword>
<name>A0A1M4VUG7_9FIRM</name>
<dbReference type="SUPFAM" id="SSF54373">
    <property type="entry name" value="FAD-linked reductases, C-terminal domain"/>
    <property type="match status" value="1"/>
</dbReference>
<dbReference type="OrthoDB" id="9806565at2"/>
<evidence type="ECO:0000259" key="6">
    <source>
        <dbReference type="Pfam" id="PF26311"/>
    </source>
</evidence>
<evidence type="ECO:0000256" key="4">
    <source>
        <dbReference type="ARBA" id="ARBA00022827"/>
    </source>
</evidence>
<dbReference type="PANTHER" id="PTHR43624:SF2">
    <property type="entry name" value="ELECTRON TRANSFER FLAVOPROTEIN-QUINONE OXIDOREDUCTASE YDIS-RELATED"/>
    <property type="match status" value="1"/>
</dbReference>
<dbReference type="PANTHER" id="PTHR43624">
    <property type="entry name" value="ELECTRON TRANSFER FLAVOPROTEIN-QUINONE OXIDOREDUCTASE YDIS-RELATED"/>
    <property type="match status" value="1"/>
</dbReference>
<evidence type="ECO:0000256" key="2">
    <source>
        <dbReference type="ARBA" id="ARBA00006796"/>
    </source>
</evidence>
<comment type="similarity">
    <text evidence="2">Belongs to the ETF-QO/FixC family.</text>
</comment>
<evidence type="ECO:0000256" key="5">
    <source>
        <dbReference type="ARBA" id="ARBA00023002"/>
    </source>
</evidence>
<feature type="domain" description="FixC-like C-terminal" evidence="6">
    <location>
        <begin position="367"/>
        <end position="430"/>
    </location>
</feature>
<dbReference type="RefSeq" id="WP_073236679.1">
    <property type="nucleotide sequence ID" value="NZ_FQUY01000005.1"/>
</dbReference>
<dbReference type="Pfam" id="PF26311">
    <property type="entry name" value="ETF-QO_FixC_C"/>
    <property type="match status" value="1"/>
</dbReference>
<keyword evidence="8" id="KW-1185">Reference proteome</keyword>